<evidence type="ECO:0000313" key="2">
    <source>
        <dbReference type="EMBL" id="GAA4493094.1"/>
    </source>
</evidence>
<dbReference type="InterPro" id="IPR001387">
    <property type="entry name" value="Cro/C1-type_HTH"/>
</dbReference>
<evidence type="ECO:0000313" key="3">
    <source>
        <dbReference type="Proteomes" id="UP001501243"/>
    </source>
</evidence>
<dbReference type="Gene3D" id="1.10.260.40">
    <property type="entry name" value="lambda repressor-like DNA-binding domains"/>
    <property type="match status" value="1"/>
</dbReference>
<comment type="caution">
    <text evidence="2">The sequence shown here is derived from an EMBL/GenBank/DDBJ whole genome shotgun (WGS) entry which is preliminary data.</text>
</comment>
<dbReference type="PROSITE" id="PS50943">
    <property type="entry name" value="HTH_CROC1"/>
    <property type="match status" value="1"/>
</dbReference>
<evidence type="ECO:0000259" key="1">
    <source>
        <dbReference type="PROSITE" id="PS50943"/>
    </source>
</evidence>
<dbReference type="Pfam" id="PF13560">
    <property type="entry name" value="HTH_31"/>
    <property type="match status" value="1"/>
</dbReference>
<keyword evidence="3" id="KW-1185">Reference proteome</keyword>
<dbReference type="Proteomes" id="UP001501243">
    <property type="component" value="Unassembled WGS sequence"/>
</dbReference>
<accession>A0ABP8PY07</accession>
<sequence length="114" mass="12373">MLFILRIMPKDPVVLLPRLQLLLTQTGENIRLARLRRKLSAARVAERAAISRNTLHAIEQGSATVSMGGYLQVLFVLGLEKTILELAADDTLGRKLQDAALTVSARAPKQSAAG</sequence>
<name>A0ABP8PY07_9BACT</name>
<organism evidence="2 3">
    <name type="scientific">Hymenobacter ginsengisoli</name>
    <dbReference type="NCBI Taxonomy" id="1051626"/>
    <lineage>
        <taxon>Bacteria</taxon>
        <taxon>Pseudomonadati</taxon>
        <taxon>Bacteroidota</taxon>
        <taxon>Cytophagia</taxon>
        <taxon>Cytophagales</taxon>
        <taxon>Hymenobacteraceae</taxon>
        <taxon>Hymenobacter</taxon>
    </lineage>
</organism>
<gene>
    <name evidence="2" type="ORF">GCM10023172_01190</name>
</gene>
<dbReference type="InterPro" id="IPR010982">
    <property type="entry name" value="Lambda_DNA-bd_dom_sf"/>
</dbReference>
<dbReference type="SUPFAM" id="SSF47413">
    <property type="entry name" value="lambda repressor-like DNA-binding domains"/>
    <property type="match status" value="1"/>
</dbReference>
<dbReference type="EMBL" id="BAABGQ010000002">
    <property type="protein sequence ID" value="GAA4493094.1"/>
    <property type="molecule type" value="Genomic_DNA"/>
</dbReference>
<proteinExistence type="predicted"/>
<protein>
    <recommendedName>
        <fullName evidence="1">HTH cro/C1-type domain-containing protein</fullName>
    </recommendedName>
</protein>
<feature type="domain" description="HTH cro/C1-type" evidence="1">
    <location>
        <begin position="30"/>
        <end position="67"/>
    </location>
</feature>
<dbReference type="SMART" id="SM00530">
    <property type="entry name" value="HTH_XRE"/>
    <property type="match status" value="1"/>
</dbReference>
<reference evidence="3" key="1">
    <citation type="journal article" date="2019" name="Int. J. Syst. Evol. Microbiol.">
        <title>The Global Catalogue of Microorganisms (GCM) 10K type strain sequencing project: providing services to taxonomists for standard genome sequencing and annotation.</title>
        <authorList>
            <consortium name="The Broad Institute Genomics Platform"/>
            <consortium name="The Broad Institute Genome Sequencing Center for Infectious Disease"/>
            <person name="Wu L."/>
            <person name="Ma J."/>
        </authorList>
    </citation>
    <scope>NUCLEOTIDE SEQUENCE [LARGE SCALE GENOMIC DNA]</scope>
    <source>
        <strain evidence="3">JCM 17841</strain>
    </source>
</reference>
<dbReference type="CDD" id="cd00093">
    <property type="entry name" value="HTH_XRE"/>
    <property type="match status" value="1"/>
</dbReference>